<dbReference type="Pfam" id="PF12915">
    <property type="entry name" value="DUF3833"/>
    <property type="match status" value="1"/>
</dbReference>
<name>A0ABY8QJI9_9RHOB</name>
<gene>
    <name evidence="1" type="ORF">QF118_01100</name>
</gene>
<evidence type="ECO:0000313" key="2">
    <source>
        <dbReference type="Proteomes" id="UP001241605"/>
    </source>
</evidence>
<dbReference type="InterPro" id="IPR024409">
    <property type="entry name" value="DUF3833"/>
</dbReference>
<sequence>MTYAFFMAIGAVAVLALLWLKARYFGFAAQKAGDYAGDAHAIDLRRDLDGPLICEGVIYGPTGRVSSRFVGDFDVHWEGNRGVMKEHFRYESGSEQHREWQLLLGNDGSIRATAPDLVGEGRGAQSGGSVHLRYRIRLPEDAGGHVLDTIDWMYLAPNGTIVNRSQFRKYGIKVAELVATMRKAEAA</sequence>
<reference evidence="1 2" key="1">
    <citation type="submission" date="2023-05" db="EMBL/GenBank/DDBJ databases">
        <title>YMD87, complete Genome.</title>
        <authorList>
            <person name="Zhang J."/>
            <person name="Xu X."/>
        </authorList>
    </citation>
    <scope>NUCLEOTIDE SEQUENCE [LARGE SCALE GENOMIC DNA]</scope>
    <source>
        <strain evidence="1 2">YMD87</strain>
    </source>
</reference>
<dbReference type="RefSeq" id="WP_282300794.1">
    <property type="nucleotide sequence ID" value="NZ_CP124616.1"/>
</dbReference>
<proteinExistence type="predicted"/>
<evidence type="ECO:0000313" key="1">
    <source>
        <dbReference type="EMBL" id="WGW04163.1"/>
    </source>
</evidence>
<dbReference type="Proteomes" id="UP001241605">
    <property type="component" value="Chromosome"/>
</dbReference>
<accession>A0ABY8QJI9</accession>
<organism evidence="1 2">
    <name type="scientific">Tropicibacter oceani</name>
    <dbReference type="NCBI Taxonomy" id="3058420"/>
    <lineage>
        <taxon>Bacteria</taxon>
        <taxon>Pseudomonadati</taxon>
        <taxon>Pseudomonadota</taxon>
        <taxon>Alphaproteobacteria</taxon>
        <taxon>Rhodobacterales</taxon>
        <taxon>Roseobacteraceae</taxon>
        <taxon>Tropicibacter</taxon>
    </lineage>
</organism>
<protein>
    <submittedName>
        <fullName evidence="1">DUF3833 family protein</fullName>
    </submittedName>
</protein>
<keyword evidence="2" id="KW-1185">Reference proteome</keyword>
<dbReference type="EMBL" id="CP124616">
    <property type="protein sequence ID" value="WGW04163.1"/>
    <property type="molecule type" value="Genomic_DNA"/>
</dbReference>